<dbReference type="RefSeq" id="WP_272092254.1">
    <property type="nucleotide sequence ID" value="NZ_JAQNDL010000005.1"/>
</dbReference>
<reference evidence="1 2" key="1">
    <citation type="submission" date="2022-11" db="EMBL/GenBank/DDBJ databases">
        <title>Minimal conservation of predation-associated metabolite biosynthetic gene clusters underscores biosynthetic potential of Myxococcota including descriptions for ten novel species: Archangium lansinium sp. nov., Myxococcus landrumus sp. nov., Nannocystis bai.</title>
        <authorList>
            <person name="Ahearne A."/>
            <person name="Stevens C."/>
            <person name="Dowd S."/>
        </authorList>
    </citation>
    <scope>NUCLEOTIDE SEQUENCE [LARGE SCALE GENOMIC DNA]</scope>
    <source>
        <strain evidence="1 2">BB15-2</strain>
    </source>
</reference>
<proteinExistence type="predicted"/>
<dbReference type="Proteomes" id="UP001221686">
    <property type="component" value="Unassembled WGS sequence"/>
</dbReference>
<sequence>MQSRSLAALLLAGDLACGPPAPECPPATAVDPARAQAVLATARSTRPGHGLDGGATICFGGHDRGSVLASGAVVIADSLDRPAAAARLIHLRLHVADGLHRFPTPGVACEAQMEAARAAEARAITAEIEACDELGCAEPPYSFAAAVLAAAPEARIDLVLARLRDEPAADGLGLMLRNYRARCEAAR</sequence>
<organism evidence="1 2">
    <name type="scientific">Nannocystis bainbridge</name>
    <dbReference type="NCBI Taxonomy" id="2995303"/>
    <lineage>
        <taxon>Bacteria</taxon>
        <taxon>Pseudomonadati</taxon>
        <taxon>Myxococcota</taxon>
        <taxon>Polyangia</taxon>
        <taxon>Nannocystales</taxon>
        <taxon>Nannocystaceae</taxon>
        <taxon>Nannocystis</taxon>
    </lineage>
</organism>
<comment type="caution">
    <text evidence="1">The sequence shown here is derived from an EMBL/GenBank/DDBJ whole genome shotgun (WGS) entry which is preliminary data.</text>
</comment>
<evidence type="ECO:0000313" key="2">
    <source>
        <dbReference type="Proteomes" id="UP001221686"/>
    </source>
</evidence>
<keyword evidence="2" id="KW-1185">Reference proteome</keyword>
<protein>
    <recommendedName>
        <fullName evidence="3">Lipoprotein</fullName>
    </recommendedName>
</protein>
<name>A0ABT5ECV7_9BACT</name>
<dbReference type="EMBL" id="JAQNDL010000005">
    <property type="protein sequence ID" value="MDC0723709.1"/>
    <property type="molecule type" value="Genomic_DNA"/>
</dbReference>
<evidence type="ECO:0008006" key="3">
    <source>
        <dbReference type="Google" id="ProtNLM"/>
    </source>
</evidence>
<accession>A0ABT5ECV7</accession>
<gene>
    <name evidence="1" type="ORF">POL25_42895</name>
</gene>
<evidence type="ECO:0000313" key="1">
    <source>
        <dbReference type="EMBL" id="MDC0723709.1"/>
    </source>
</evidence>